<evidence type="ECO:0000256" key="7">
    <source>
        <dbReference type="SAM" id="MobiDB-lite"/>
    </source>
</evidence>
<dbReference type="GO" id="GO:0030672">
    <property type="term" value="C:synaptic vesicle membrane"/>
    <property type="evidence" value="ECO:0007669"/>
    <property type="project" value="TreeGrafter"/>
</dbReference>
<dbReference type="PANTHER" id="PTHR31634:SF2">
    <property type="entry name" value="BLOC-1-RELATED COMPLEX SUBUNIT 5"/>
    <property type="match status" value="1"/>
</dbReference>
<dbReference type="Pfam" id="PF10158">
    <property type="entry name" value="LOH1CR12"/>
    <property type="match status" value="1"/>
</dbReference>
<organism evidence="8 9">
    <name type="scientific">Actinia tenebrosa</name>
    <name type="common">Australian red waratah sea anemone</name>
    <dbReference type="NCBI Taxonomy" id="6105"/>
    <lineage>
        <taxon>Eukaryota</taxon>
        <taxon>Metazoa</taxon>
        <taxon>Cnidaria</taxon>
        <taxon>Anthozoa</taxon>
        <taxon>Hexacorallia</taxon>
        <taxon>Actiniaria</taxon>
        <taxon>Actiniidae</taxon>
        <taxon>Actinia</taxon>
    </lineage>
</organism>
<feature type="compositionally biased region" description="Polar residues" evidence="7">
    <location>
        <begin position="1"/>
        <end position="28"/>
    </location>
</feature>
<evidence type="ECO:0000313" key="8">
    <source>
        <dbReference type="Proteomes" id="UP000515163"/>
    </source>
</evidence>
<reference evidence="9" key="1">
    <citation type="submission" date="2025-08" db="UniProtKB">
        <authorList>
            <consortium name="RefSeq"/>
        </authorList>
    </citation>
    <scope>IDENTIFICATION</scope>
    <source>
        <tissue evidence="9">Tentacle</tissue>
    </source>
</reference>
<dbReference type="OrthoDB" id="10035640at2759"/>
<dbReference type="GO" id="GO:1903744">
    <property type="term" value="P:positive regulation of anterograde synaptic vesicle transport"/>
    <property type="evidence" value="ECO:0007669"/>
    <property type="project" value="TreeGrafter"/>
</dbReference>
<dbReference type="InterPro" id="IPR018780">
    <property type="entry name" value="TBORCS5"/>
</dbReference>
<dbReference type="PANTHER" id="PTHR31634">
    <property type="entry name" value="BLOC-1-RELATED COMPLEX SUBUNIT 5"/>
    <property type="match status" value="1"/>
</dbReference>
<evidence type="ECO:0000256" key="2">
    <source>
        <dbReference type="ARBA" id="ARBA00010235"/>
    </source>
</evidence>
<dbReference type="RefSeq" id="XP_031552727.1">
    <property type="nucleotide sequence ID" value="XM_031696867.1"/>
</dbReference>
<comment type="similarity">
    <text evidence="2">Belongs to the BORCS5 family.</text>
</comment>
<evidence type="ECO:0000256" key="1">
    <source>
        <dbReference type="ARBA" id="ARBA00004122"/>
    </source>
</evidence>
<dbReference type="CDD" id="cd22789">
    <property type="entry name" value="BORCS5-like"/>
    <property type="match status" value="1"/>
</dbReference>
<feature type="compositionally biased region" description="Basic and acidic residues" evidence="7">
    <location>
        <begin position="29"/>
        <end position="42"/>
    </location>
</feature>
<dbReference type="GeneID" id="116289921"/>
<dbReference type="Proteomes" id="UP000515163">
    <property type="component" value="Unplaced"/>
</dbReference>
<feature type="region of interest" description="Disordered" evidence="7">
    <location>
        <begin position="1"/>
        <end position="45"/>
    </location>
</feature>
<gene>
    <name evidence="9" type="primary">LOC116289921</name>
</gene>
<evidence type="ECO:0000256" key="6">
    <source>
        <dbReference type="ARBA" id="ARBA00023288"/>
    </source>
</evidence>
<dbReference type="InParanoid" id="A0A6P8HJ66"/>
<proteinExistence type="inferred from homology"/>
<accession>A0A6P8HJ66</accession>
<evidence type="ECO:0000256" key="4">
    <source>
        <dbReference type="ARBA" id="ARBA00023136"/>
    </source>
</evidence>
<dbReference type="GO" id="GO:0072384">
    <property type="term" value="P:organelle transport along microtubule"/>
    <property type="evidence" value="ECO:0007669"/>
    <property type="project" value="TreeGrafter"/>
</dbReference>
<dbReference type="AlphaFoldDB" id="A0A6P8HJ66"/>
<protein>
    <recommendedName>
        <fullName evidence="3">BLOC-1-related complex subunit 5</fullName>
    </recommendedName>
</protein>
<dbReference type="GO" id="GO:0032418">
    <property type="term" value="P:lysosome localization"/>
    <property type="evidence" value="ECO:0007669"/>
    <property type="project" value="InterPro"/>
</dbReference>
<keyword evidence="8" id="KW-1185">Reference proteome</keyword>
<sequence length="217" mass="24786">MGQEQSIPPSGPQRSTQNIPYTNYSVEKSNPKDKTSRERSGLKEIYVVSAGQPQTGLSVKDEDEDLQKLQSLQYCKPVLHVPVQAETPKEFESLERFDLVPMLKLCTRYEDHLRQCAEAVTFDQDMLSSRIKEVDVNCASVMSAVSDRYRRLVHVAAHLRKVNELSLTLKRIDANIKRIVPTMDRLNNLLPEEDRLEAFTFQPAFDIQTVSALHEKL</sequence>
<dbReference type="GO" id="GO:0098574">
    <property type="term" value="C:cytoplasmic side of lysosomal membrane"/>
    <property type="evidence" value="ECO:0007669"/>
    <property type="project" value="TreeGrafter"/>
</dbReference>
<keyword evidence="5" id="KW-0458">Lysosome</keyword>
<dbReference type="GO" id="GO:0099078">
    <property type="term" value="C:BORC complex"/>
    <property type="evidence" value="ECO:0007669"/>
    <property type="project" value="TreeGrafter"/>
</dbReference>
<dbReference type="KEGG" id="aten:116289921"/>
<dbReference type="FunCoup" id="A0A6P8HJ66">
    <property type="interactions" value="1210"/>
</dbReference>
<name>A0A6P8HJ66_ACTTE</name>
<evidence type="ECO:0000256" key="5">
    <source>
        <dbReference type="ARBA" id="ARBA00023228"/>
    </source>
</evidence>
<comment type="subcellular location">
    <subcellularLocation>
        <location evidence="1">Lysosome membrane</location>
        <topology evidence="1">Lipid-anchor</topology>
        <orientation evidence="1">Cytoplasmic side</orientation>
    </subcellularLocation>
</comment>
<keyword evidence="6" id="KW-0449">Lipoprotein</keyword>
<evidence type="ECO:0000313" key="9">
    <source>
        <dbReference type="RefSeq" id="XP_031552727.1"/>
    </source>
</evidence>
<keyword evidence="4" id="KW-0472">Membrane</keyword>
<evidence type="ECO:0000256" key="3">
    <source>
        <dbReference type="ARBA" id="ARBA00022300"/>
    </source>
</evidence>